<dbReference type="Gene3D" id="1.20.1250.20">
    <property type="entry name" value="MFS general substrate transporter like domains"/>
    <property type="match status" value="1"/>
</dbReference>
<comment type="caution">
    <text evidence="9">The sequence shown here is derived from an EMBL/GenBank/DDBJ whole genome shotgun (WGS) entry which is preliminary data.</text>
</comment>
<protein>
    <submittedName>
        <fullName evidence="9">DHA2 family efflux MFS transporter permease subunit</fullName>
    </submittedName>
</protein>
<feature type="transmembrane region" description="Helical" evidence="7">
    <location>
        <begin position="58"/>
        <end position="76"/>
    </location>
</feature>
<feature type="transmembrane region" description="Helical" evidence="7">
    <location>
        <begin position="210"/>
        <end position="230"/>
    </location>
</feature>
<feature type="transmembrane region" description="Helical" evidence="7">
    <location>
        <begin position="373"/>
        <end position="396"/>
    </location>
</feature>
<dbReference type="SUPFAM" id="SSF103473">
    <property type="entry name" value="MFS general substrate transporter"/>
    <property type="match status" value="1"/>
</dbReference>
<feature type="transmembrane region" description="Helical" evidence="7">
    <location>
        <begin position="282"/>
        <end position="301"/>
    </location>
</feature>
<dbReference type="InterPro" id="IPR004638">
    <property type="entry name" value="EmrB-like"/>
</dbReference>
<feature type="transmembrane region" description="Helical" evidence="7">
    <location>
        <begin position="21"/>
        <end position="46"/>
    </location>
</feature>
<feature type="domain" description="Major facilitator superfamily (MFS) profile" evidence="8">
    <location>
        <begin position="23"/>
        <end position="476"/>
    </location>
</feature>
<reference evidence="9 10" key="1">
    <citation type="submission" date="2018-09" db="EMBL/GenBank/DDBJ databases">
        <title>YIM 75507 draft genome.</title>
        <authorList>
            <person name="Tang S."/>
            <person name="Feng Y."/>
        </authorList>
    </citation>
    <scope>NUCLEOTIDE SEQUENCE [LARGE SCALE GENOMIC DNA]</scope>
    <source>
        <strain evidence="9 10">YIM 75507</strain>
    </source>
</reference>
<keyword evidence="6 7" id="KW-0472">Membrane</keyword>
<feature type="transmembrane region" description="Helical" evidence="7">
    <location>
        <begin position="176"/>
        <end position="198"/>
    </location>
</feature>
<evidence type="ECO:0000256" key="5">
    <source>
        <dbReference type="ARBA" id="ARBA00022989"/>
    </source>
</evidence>
<feature type="transmembrane region" description="Helical" evidence="7">
    <location>
        <begin position="307"/>
        <end position="328"/>
    </location>
</feature>
<dbReference type="OrthoDB" id="4325372at2"/>
<feature type="transmembrane region" description="Helical" evidence="7">
    <location>
        <begin position="417"/>
        <end position="439"/>
    </location>
</feature>
<feature type="transmembrane region" description="Helical" evidence="7">
    <location>
        <begin position="149"/>
        <end position="170"/>
    </location>
</feature>
<evidence type="ECO:0000256" key="7">
    <source>
        <dbReference type="SAM" id="Phobius"/>
    </source>
</evidence>
<dbReference type="PANTHER" id="PTHR42718:SF46">
    <property type="entry name" value="BLR6921 PROTEIN"/>
    <property type="match status" value="1"/>
</dbReference>
<dbReference type="PROSITE" id="PS50850">
    <property type="entry name" value="MFS"/>
    <property type="match status" value="1"/>
</dbReference>
<feature type="transmembrane region" description="Helical" evidence="7">
    <location>
        <begin position="340"/>
        <end position="361"/>
    </location>
</feature>
<dbReference type="PROSITE" id="PS00216">
    <property type="entry name" value="SUGAR_TRANSPORT_1"/>
    <property type="match status" value="1"/>
</dbReference>
<evidence type="ECO:0000256" key="6">
    <source>
        <dbReference type="ARBA" id="ARBA00023136"/>
    </source>
</evidence>
<feature type="transmembrane region" description="Helical" evidence="7">
    <location>
        <begin position="451"/>
        <end position="472"/>
    </location>
</feature>
<dbReference type="CDD" id="cd17321">
    <property type="entry name" value="MFS_MMR_MDR_like"/>
    <property type="match status" value="1"/>
</dbReference>
<dbReference type="Gene3D" id="1.20.1720.10">
    <property type="entry name" value="Multidrug resistance protein D"/>
    <property type="match status" value="1"/>
</dbReference>
<evidence type="ECO:0000256" key="3">
    <source>
        <dbReference type="ARBA" id="ARBA00022475"/>
    </source>
</evidence>
<feature type="transmembrane region" description="Helical" evidence="7">
    <location>
        <begin position="113"/>
        <end position="137"/>
    </location>
</feature>
<sequence>MSNTTDLPAEEERVKRNVPPWVVLALVCMAQFMVVLDVSVVNVALPAIAADLKVEAEGLQWIVNAYVLTSAGFLLLGGRAADLFGRKLVFILGLVLFSVSSLVGGFADTPGVLIAARAVQGLGAAVLSPATLTILTTTFADGPMRARAIATWGAVGAAGGAAGSVVGGVLTDLVSWRWILLINVPIGAVAVAVALLALAESRDATRARRLDVTGAVLVTLGLTALEYGLVGTHDHGWGSARALVPMIVGALALAAFVLWQARFAAAPLMPLRIFRSRSVTGANLVQFLLGVAGFAVWYFLSLYMQNVLGYTAIQAGLAFIPHTTMIIIASKSTPRLVARFGFRPLLVVGALISASGFLWQAQITPGSGLVTGVLLPGMLITGGMGLTFAPIAMAATSGVSHDEAGLVSGVLNSSRQVGGSLGLAALATVSTTHTASLAAGTPAPAALTAGYALAFLVCAGVLLAAAAAVFALPRARA</sequence>
<dbReference type="GO" id="GO:0005886">
    <property type="term" value="C:plasma membrane"/>
    <property type="evidence" value="ECO:0007669"/>
    <property type="project" value="UniProtKB-SubCell"/>
</dbReference>
<dbReference type="InterPro" id="IPR011701">
    <property type="entry name" value="MFS"/>
</dbReference>
<evidence type="ECO:0000259" key="8">
    <source>
        <dbReference type="PROSITE" id="PS50850"/>
    </source>
</evidence>
<dbReference type="Proteomes" id="UP000265768">
    <property type="component" value="Unassembled WGS sequence"/>
</dbReference>
<dbReference type="InterPro" id="IPR036259">
    <property type="entry name" value="MFS_trans_sf"/>
</dbReference>
<keyword evidence="3" id="KW-1003">Cell membrane</keyword>
<dbReference type="EMBL" id="QZEY01000002">
    <property type="protein sequence ID" value="RJL34484.1"/>
    <property type="molecule type" value="Genomic_DNA"/>
</dbReference>
<dbReference type="GO" id="GO:0022857">
    <property type="term" value="F:transmembrane transporter activity"/>
    <property type="evidence" value="ECO:0007669"/>
    <property type="project" value="InterPro"/>
</dbReference>
<dbReference type="InterPro" id="IPR020846">
    <property type="entry name" value="MFS_dom"/>
</dbReference>
<dbReference type="NCBIfam" id="TIGR00711">
    <property type="entry name" value="efflux_EmrB"/>
    <property type="match status" value="1"/>
</dbReference>
<feature type="transmembrane region" description="Helical" evidence="7">
    <location>
        <begin position="242"/>
        <end position="261"/>
    </location>
</feature>
<keyword evidence="10" id="KW-1185">Reference proteome</keyword>
<keyword evidence="4 7" id="KW-0812">Transmembrane</keyword>
<keyword evidence="5 7" id="KW-1133">Transmembrane helix</keyword>
<feature type="transmembrane region" description="Helical" evidence="7">
    <location>
        <begin position="88"/>
        <end position="107"/>
    </location>
</feature>
<evidence type="ECO:0000313" key="9">
    <source>
        <dbReference type="EMBL" id="RJL34484.1"/>
    </source>
</evidence>
<dbReference type="InterPro" id="IPR005829">
    <property type="entry name" value="Sugar_transporter_CS"/>
</dbReference>
<evidence type="ECO:0000256" key="1">
    <source>
        <dbReference type="ARBA" id="ARBA00004651"/>
    </source>
</evidence>
<organism evidence="9 10">
    <name type="scientific">Bailinhaonella thermotolerans</name>
    <dbReference type="NCBI Taxonomy" id="1070861"/>
    <lineage>
        <taxon>Bacteria</taxon>
        <taxon>Bacillati</taxon>
        <taxon>Actinomycetota</taxon>
        <taxon>Actinomycetes</taxon>
        <taxon>Streptosporangiales</taxon>
        <taxon>Streptosporangiaceae</taxon>
        <taxon>Bailinhaonella</taxon>
    </lineage>
</organism>
<name>A0A3A4B9T2_9ACTN</name>
<evidence type="ECO:0000256" key="2">
    <source>
        <dbReference type="ARBA" id="ARBA00022448"/>
    </source>
</evidence>
<evidence type="ECO:0000313" key="10">
    <source>
        <dbReference type="Proteomes" id="UP000265768"/>
    </source>
</evidence>
<proteinExistence type="predicted"/>
<dbReference type="AlphaFoldDB" id="A0A3A4B9T2"/>
<gene>
    <name evidence="9" type="ORF">D5H75_08695</name>
</gene>
<dbReference type="Pfam" id="PF07690">
    <property type="entry name" value="MFS_1"/>
    <property type="match status" value="1"/>
</dbReference>
<comment type="subcellular location">
    <subcellularLocation>
        <location evidence="1">Cell membrane</location>
        <topology evidence="1">Multi-pass membrane protein</topology>
    </subcellularLocation>
</comment>
<dbReference type="PRINTS" id="PR01036">
    <property type="entry name" value="TCRTETB"/>
</dbReference>
<dbReference type="PANTHER" id="PTHR42718">
    <property type="entry name" value="MAJOR FACILITATOR SUPERFAMILY MULTIDRUG TRANSPORTER MFSC"/>
    <property type="match status" value="1"/>
</dbReference>
<accession>A0A3A4B9T2</accession>
<evidence type="ECO:0000256" key="4">
    <source>
        <dbReference type="ARBA" id="ARBA00022692"/>
    </source>
</evidence>
<keyword evidence="2" id="KW-0813">Transport</keyword>